<gene>
    <name evidence="3" type="ORF">TSUD_183080</name>
</gene>
<feature type="region of interest" description="Disordered" evidence="1">
    <location>
        <begin position="291"/>
        <end position="321"/>
    </location>
</feature>
<accession>A0A2Z6NM83</accession>
<reference evidence="4" key="1">
    <citation type="journal article" date="2017" name="Front. Plant Sci.">
        <title>Climate Clever Clovers: New Paradigm to Reduce the Environmental Footprint of Ruminants by Breeding Low Methanogenic Forages Utilizing Haplotype Variation.</title>
        <authorList>
            <person name="Kaur P."/>
            <person name="Appels R."/>
            <person name="Bayer P.E."/>
            <person name="Keeble-Gagnere G."/>
            <person name="Wang J."/>
            <person name="Hirakawa H."/>
            <person name="Shirasawa K."/>
            <person name="Vercoe P."/>
            <person name="Stefanova K."/>
            <person name="Durmic Z."/>
            <person name="Nichols P."/>
            <person name="Revell C."/>
            <person name="Isobe S.N."/>
            <person name="Edwards D."/>
            <person name="Erskine W."/>
        </authorList>
    </citation>
    <scope>NUCLEOTIDE SEQUENCE [LARGE SCALE GENOMIC DNA]</scope>
    <source>
        <strain evidence="4">cv. Daliak</strain>
    </source>
</reference>
<feature type="compositionally biased region" description="Polar residues" evidence="1">
    <location>
        <begin position="298"/>
        <end position="316"/>
    </location>
</feature>
<name>A0A2Z6NM83_TRISU</name>
<evidence type="ECO:0000313" key="4">
    <source>
        <dbReference type="Proteomes" id="UP000242715"/>
    </source>
</evidence>
<organism evidence="3 4">
    <name type="scientific">Trifolium subterraneum</name>
    <name type="common">Subterranean clover</name>
    <dbReference type="NCBI Taxonomy" id="3900"/>
    <lineage>
        <taxon>Eukaryota</taxon>
        <taxon>Viridiplantae</taxon>
        <taxon>Streptophyta</taxon>
        <taxon>Embryophyta</taxon>
        <taxon>Tracheophyta</taxon>
        <taxon>Spermatophyta</taxon>
        <taxon>Magnoliopsida</taxon>
        <taxon>eudicotyledons</taxon>
        <taxon>Gunneridae</taxon>
        <taxon>Pentapetalae</taxon>
        <taxon>rosids</taxon>
        <taxon>fabids</taxon>
        <taxon>Fabales</taxon>
        <taxon>Fabaceae</taxon>
        <taxon>Papilionoideae</taxon>
        <taxon>50 kb inversion clade</taxon>
        <taxon>NPAAA clade</taxon>
        <taxon>Hologalegina</taxon>
        <taxon>IRL clade</taxon>
        <taxon>Trifolieae</taxon>
        <taxon>Trifolium</taxon>
    </lineage>
</organism>
<feature type="domain" description="Retrotransposon gag" evidence="2">
    <location>
        <begin position="45"/>
        <end position="136"/>
    </location>
</feature>
<dbReference type="InterPro" id="IPR005162">
    <property type="entry name" value="Retrotrans_gag_dom"/>
</dbReference>
<evidence type="ECO:0000259" key="2">
    <source>
        <dbReference type="Pfam" id="PF03732"/>
    </source>
</evidence>
<protein>
    <recommendedName>
        <fullName evidence="2">Retrotransposon gag domain-containing protein</fullName>
    </recommendedName>
</protein>
<dbReference type="PANTHER" id="PTHR33223:SF10">
    <property type="entry name" value="AMINOTRANSFERASE-LIKE PLANT MOBILE DOMAIN-CONTAINING PROTEIN"/>
    <property type="match status" value="1"/>
</dbReference>
<sequence>MPLPRGLEKPPSLDKYDGTTDPDEHIQTIETALGYRNLRGSIKCKLFPLSLVRGASTWWRSLPQGSIDSWDELCRLFKAHFTTSKRHPKMVANLKAIVQEPEEPLRSYIERFNKVSVEVVDATNKMKLYLLEDGLREGTKLQEAIGIMEMETLDEFFELAQRFNKVSVEVVDATNKMKLYLLEDGLREGTKLQEAIGIMEMETLDEFFELAQRYIKWEEKQKGLRGYSLRYQTLNSKARAYDSRSNCPQNQMWTRKNYVDSTRVTGTSLKTACISKMPLKSLFKARHYVKGEQRENTPRQNQLTIEAPSPDQNTQEDANKVPGGVAFAISRPEDFFPLPDNNEREALDYLTAHLDGS</sequence>
<feature type="region of interest" description="Disordered" evidence="1">
    <location>
        <begin position="1"/>
        <end position="21"/>
    </location>
</feature>
<dbReference type="EMBL" id="DF974099">
    <property type="protein sequence ID" value="GAU45101.1"/>
    <property type="molecule type" value="Genomic_DNA"/>
</dbReference>
<dbReference type="OrthoDB" id="1414696at2759"/>
<proteinExistence type="predicted"/>
<dbReference type="Pfam" id="PF03732">
    <property type="entry name" value="Retrotrans_gag"/>
    <property type="match status" value="1"/>
</dbReference>
<keyword evidence="4" id="KW-1185">Reference proteome</keyword>
<dbReference type="PANTHER" id="PTHR33223">
    <property type="entry name" value="CCHC-TYPE DOMAIN-CONTAINING PROTEIN"/>
    <property type="match status" value="1"/>
</dbReference>
<dbReference type="AlphaFoldDB" id="A0A2Z6NM83"/>
<evidence type="ECO:0000313" key="3">
    <source>
        <dbReference type="EMBL" id="GAU45101.1"/>
    </source>
</evidence>
<dbReference type="Proteomes" id="UP000242715">
    <property type="component" value="Unassembled WGS sequence"/>
</dbReference>
<evidence type="ECO:0000256" key="1">
    <source>
        <dbReference type="SAM" id="MobiDB-lite"/>
    </source>
</evidence>